<dbReference type="Pfam" id="PF11845">
    <property type="entry name" value="Tll0287-like"/>
    <property type="match status" value="1"/>
</dbReference>
<evidence type="ECO:0000313" key="4">
    <source>
        <dbReference type="Proteomes" id="UP000184513"/>
    </source>
</evidence>
<proteinExistence type="predicted"/>
<dbReference type="Proteomes" id="UP000184513">
    <property type="component" value="Unassembled WGS sequence"/>
</dbReference>
<gene>
    <name evidence="3" type="ORF">SAMN04488057_101366</name>
</gene>
<dbReference type="RefSeq" id="WP_073090806.1">
    <property type="nucleotide sequence ID" value="NZ_FRCY01000001.1"/>
</dbReference>
<keyword evidence="4" id="KW-1185">Reference proteome</keyword>
<accession>A0A1M7IKH4</accession>
<protein>
    <recommendedName>
        <fullName evidence="2">Tll0287-like domain-containing protein</fullName>
    </recommendedName>
</protein>
<reference evidence="3 4" key="1">
    <citation type="submission" date="2016-11" db="EMBL/GenBank/DDBJ databases">
        <authorList>
            <person name="Jaros S."/>
            <person name="Januszkiewicz K."/>
            <person name="Wedrychowicz H."/>
        </authorList>
    </citation>
    <scope>NUCLEOTIDE SEQUENCE [LARGE SCALE GENOMIC DNA]</scope>
    <source>
        <strain evidence="3 4">CGMCC 1.6102</strain>
    </source>
</reference>
<dbReference type="OrthoDB" id="1494333at2"/>
<feature type="signal peptide" evidence="1">
    <location>
        <begin position="1"/>
        <end position="18"/>
    </location>
</feature>
<keyword evidence="1" id="KW-0732">Signal</keyword>
<dbReference type="InterPro" id="IPR021796">
    <property type="entry name" value="Tll0287-like_dom"/>
</dbReference>
<evidence type="ECO:0000259" key="2">
    <source>
        <dbReference type="Pfam" id="PF11845"/>
    </source>
</evidence>
<sequence length="220" mass="24280">MKKLTPIIPLLIFTQLLAACGDNKKIDRGVVEEVNKANEVKKVSDAEITAFAIKWGDEISQEAQTALIGTLQNAIGDKGITGAIDFCQTQALPITREVAEKHGVSIRRVSLKNRNPVNSPNDMEKTLLEAYAFNIENDIEIRPNIQKINDGEVLLYTRAITIPGALCLNCHGEPGKEVNEPTLEKIKAQYPEDKALGYKAGELRGMWSISLPKKEVVKNM</sequence>
<organism evidence="3 4">
    <name type="scientific">Cyclobacterium lianum</name>
    <dbReference type="NCBI Taxonomy" id="388280"/>
    <lineage>
        <taxon>Bacteria</taxon>
        <taxon>Pseudomonadati</taxon>
        <taxon>Bacteroidota</taxon>
        <taxon>Cytophagia</taxon>
        <taxon>Cytophagales</taxon>
        <taxon>Cyclobacteriaceae</taxon>
        <taxon>Cyclobacterium</taxon>
    </lineage>
</organism>
<evidence type="ECO:0000313" key="3">
    <source>
        <dbReference type="EMBL" id="SHM41118.1"/>
    </source>
</evidence>
<dbReference type="STRING" id="388280.SAMN04488057_101366"/>
<name>A0A1M7IKH4_9BACT</name>
<feature type="domain" description="Tll0287-like" evidence="2">
    <location>
        <begin position="37"/>
        <end position="212"/>
    </location>
</feature>
<evidence type="ECO:0000256" key="1">
    <source>
        <dbReference type="SAM" id="SignalP"/>
    </source>
</evidence>
<dbReference type="PROSITE" id="PS51257">
    <property type="entry name" value="PROKAR_LIPOPROTEIN"/>
    <property type="match status" value="1"/>
</dbReference>
<dbReference type="EMBL" id="FRCY01000001">
    <property type="protein sequence ID" value="SHM41118.1"/>
    <property type="molecule type" value="Genomic_DNA"/>
</dbReference>
<dbReference type="AlphaFoldDB" id="A0A1M7IKH4"/>
<feature type="chain" id="PRO_5012636013" description="Tll0287-like domain-containing protein" evidence="1">
    <location>
        <begin position="19"/>
        <end position="220"/>
    </location>
</feature>